<evidence type="ECO:0000313" key="1">
    <source>
        <dbReference type="EMBL" id="EPR34498.1"/>
    </source>
</evidence>
<gene>
    <name evidence="1" type="ORF">dsat_2780</name>
</gene>
<reference evidence="1 2" key="1">
    <citation type="journal article" date="2013" name="Genome Announc.">
        <title>Draft genome sequences for three mercury-methylating, sulfate-reducing bacteria.</title>
        <authorList>
            <person name="Brown S.D."/>
            <person name="Hurt R.A.Jr."/>
            <person name="Gilmour C.C."/>
            <person name="Elias D.A."/>
        </authorList>
    </citation>
    <scope>NUCLEOTIDE SEQUENCE [LARGE SCALE GENOMIC DNA]</scope>
    <source>
        <strain evidence="1 2">DSM 16529</strain>
    </source>
</reference>
<dbReference type="Proteomes" id="UP000014975">
    <property type="component" value="Unassembled WGS sequence"/>
</dbReference>
<name>S7UQA3_9BACT</name>
<sequence>MERCVKTARMAEELAGTSMTRLVAALEDYAAQRKSVLYLREHGQNAAAEKLRAKVVADLGQAVAAVIDEGYARPRRTRGKVAEQE</sequence>
<proteinExistence type="predicted"/>
<comment type="caution">
    <text evidence="1">The sequence shown here is derived from an EMBL/GenBank/DDBJ whole genome shotgun (WGS) entry which is preliminary data.</text>
</comment>
<organism evidence="1 2">
    <name type="scientific">Alkalidesulfovibrio alkalitolerans DSM 16529</name>
    <dbReference type="NCBI Taxonomy" id="1121439"/>
    <lineage>
        <taxon>Bacteria</taxon>
        <taxon>Pseudomonadati</taxon>
        <taxon>Thermodesulfobacteriota</taxon>
        <taxon>Desulfovibrionia</taxon>
        <taxon>Desulfovibrionales</taxon>
        <taxon>Desulfovibrionaceae</taxon>
        <taxon>Alkalidesulfovibrio</taxon>
    </lineage>
</organism>
<accession>S7UQA3</accession>
<protein>
    <submittedName>
        <fullName evidence="1">Uncharacterized protein</fullName>
    </submittedName>
</protein>
<dbReference type="eggNOG" id="ENOG5032GGW">
    <property type="taxonomic scope" value="Bacteria"/>
</dbReference>
<keyword evidence="2" id="KW-1185">Reference proteome</keyword>
<evidence type="ECO:0000313" key="2">
    <source>
        <dbReference type="Proteomes" id="UP000014975"/>
    </source>
</evidence>
<dbReference type="AlphaFoldDB" id="S7UQA3"/>
<dbReference type="PATRIC" id="fig|1121439.3.peg.1185"/>
<dbReference type="EMBL" id="ATHI01000010">
    <property type="protein sequence ID" value="EPR34498.1"/>
    <property type="molecule type" value="Genomic_DNA"/>
</dbReference>